<reference evidence="3 4" key="1">
    <citation type="submission" date="2021-01" db="EMBL/GenBank/DDBJ databases">
        <title>Chryseolinea sp. Jin1 Genome sequencing and assembly.</title>
        <authorList>
            <person name="Kim I."/>
        </authorList>
    </citation>
    <scope>NUCLEOTIDE SEQUENCE [LARGE SCALE GENOMIC DNA]</scope>
    <source>
        <strain evidence="3 4">Jin1</strain>
    </source>
</reference>
<comment type="caution">
    <text evidence="3">The sequence shown here is derived from an EMBL/GenBank/DDBJ whole genome shotgun (WGS) entry which is preliminary data.</text>
</comment>
<evidence type="ECO:0000313" key="3">
    <source>
        <dbReference type="EMBL" id="MBL0741801.1"/>
    </source>
</evidence>
<dbReference type="Proteomes" id="UP000613030">
    <property type="component" value="Unassembled WGS sequence"/>
</dbReference>
<feature type="domain" description="TPM" evidence="2">
    <location>
        <begin position="30"/>
        <end position="153"/>
    </location>
</feature>
<keyword evidence="4" id="KW-1185">Reference proteome</keyword>
<proteinExistence type="predicted"/>
<dbReference type="PANTHER" id="PTHR30373:SF2">
    <property type="entry name" value="UPF0603 PROTEIN YGCG"/>
    <property type="match status" value="1"/>
</dbReference>
<name>A0ABS1KU04_9BACT</name>
<evidence type="ECO:0000256" key="1">
    <source>
        <dbReference type="SAM" id="Phobius"/>
    </source>
</evidence>
<dbReference type="Pfam" id="PF04536">
    <property type="entry name" value="TPM_phosphatase"/>
    <property type="match status" value="1"/>
</dbReference>
<accession>A0ABS1KU04</accession>
<dbReference type="EMBL" id="JAERRB010000003">
    <property type="protein sequence ID" value="MBL0741801.1"/>
    <property type="molecule type" value="Genomic_DNA"/>
</dbReference>
<dbReference type="RefSeq" id="WP_202009316.1">
    <property type="nucleotide sequence ID" value="NZ_JAERRB010000003.1"/>
</dbReference>
<evidence type="ECO:0000313" key="4">
    <source>
        <dbReference type="Proteomes" id="UP000613030"/>
    </source>
</evidence>
<dbReference type="PANTHER" id="PTHR30373">
    <property type="entry name" value="UPF0603 PROTEIN YGCG"/>
    <property type="match status" value="1"/>
</dbReference>
<evidence type="ECO:0000259" key="2">
    <source>
        <dbReference type="Pfam" id="PF04536"/>
    </source>
</evidence>
<feature type="transmembrane region" description="Helical" evidence="1">
    <location>
        <begin position="174"/>
        <end position="191"/>
    </location>
</feature>
<organism evidence="3 4">
    <name type="scientific">Chryseolinea lacunae</name>
    <dbReference type="NCBI Taxonomy" id="2801331"/>
    <lineage>
        <taxon>Bacteria</taxon>
        <taxon>Pseudomonadati</taxon>
        <taxon>Bacteroidota</taxon>
        <taxon>Cytophagia</taxon>
        <taxon>Cytophagales</taxon>
        <taxon>Fulvivirgaceae</taxon>
        <taxon>Chryseolinea</taxon>
    </lineage>
</organism>
<gene>
    <name evidence="3" type="ORF">JI741_11260</name>
</gene>
<keyword evidence="1" id="KW-0812">Transmembrane</keyword>
<keyword evidence="1" id="KW-1133">Transmembrane helix</keyword>
<protein>
    <submittedName>
        <fullName evidence="3">TPM domain-containing protein</fullName>
    </submittedName>
</protein>
<sequence length="241" mass="25281">MKFIQAILLLLLPMVLLGQRAIPEHGGQWVHDEAGILSAGGKAQIEAMLKAERDSTSNQIAVLIVPSLDGEAIEDYTLRVAEKWGIGQKSKDNGVLWFIAVNDRQLRIETGSGLEGVLTDAMSSRINRNEVAPFFRQQKYDEGVAAGVMAIIQTIKGEYKNDAPAPRRKVSRKSSPLLTIIILIVIIFLASRRRGGGGGGYWSSGGGWIGGGGNWGGGGGGGGADFGGGGGFGGGGSSDSW</sequence>
<dbReference type="InterPro" id="IPR007621">
    <property type="entry name" value="TPM_dom"/>
</dbReference>
<dbReference type="Gene3D" id="3.10.310.50">
    <property type="match status" value="1"/>
</dbReference>
<keyword evidence="1" id="KW-0472">Membrane</keyword>